<feature type="domain" description="Protein kinase" evidence="5">
    <location>
        <begin position="26"/>
        <end position="303"/>
    </location>
</feature>
<dbReference type="AlphaFoldDB" id="A0A8H4A9R7"/>
<keyword evidence="3 6" id="KW-0418">Kinase</keyword>
<comment type="caution">
    <text evidence="6">The sequence shown here is derived from an EMBL/GenBank/DDBJ whole genome shotgun (WGS) entry which is preliminary data.</text>
</comment>
<dbReference type="PANTHER" id="PTHR44329:SF288">
    <property type="entry name" value="MITOGEN-ACTIVATED PROTEIN KINASE KINASE KINASE 20"/>
    <property type="match status" value="1"/>
</dbReference>
<dbReference type="Gene3D" id="1.10.510.10">
    <property type="entry name" value="Transferase(Phosphotransferase) domain 1"/>
    <property type="match status" value="1"/>
</dbReference>
<dbReference type="SUPFAM" id="SSF56112">
    <property type="entry name" value="Protein kinase-like (PK-like)"/>
    <property type="match status" value="1"/>
</dbReference>
<evidence type="ECO:0000256" key="2">
    <source>
        <dbReference type="ARBA" id="ARBA00022741"/>
    </source>
</evidence>
<keyword evidence="7" id="KW-1185">Reference proteome</keyword>
<keyword evidence="6" id="KW-0723">Serine/threonine-protein kinase</keyword>
<dbReference type="PROSITE" id="PS50011">
    <property type="entry name" value="PROTEIN_KINASE_DOM"/>
    <property type="match status" value="1"/>
</dbReference>
<evidence type="ECO:0000313" key="7">
    <source>
        <dbReference type="Proteomes" id="UP000439903"/>
    </source>
</evidence>
<dbReference type="PRINTS" id="PR00109">
    <property type="entry name" value="TYRKINASE"/>
</dbReference>
<keyword evidence="1" id="KW-0808">Transferase</keyword>
<organism evidence="6 7">
    <name type="scientific">Gigaspora margarita</name>
    <dbReference type="NCBI Taxonomy" id="4874"/>
    <lineage>
        <taxon>Eukaryota</taxon>
        <taxon>Fungi</taxon>
        <taxon>Fungi incertae sedis</taxon>
        <taxon>Mucoromycota</taxon>
        <taxon>Glomeromycotina</taxon>
        <taxon>Glomeromycetes</taxon>
        <taxon>Diversisporales</taxon>
        <taxon>Gigasporaceae</taxon>
        <taxon>Gigaspora</taxon>
    </lineage>
</organism>
<evidence type="ECO:0000256" key="3">
    <source>
        <dbReference type="ARBA" id="ARBA00022777"/>
    </source>
</evidence>
<dbReference type="InterPro" id="IPR051681">
    <property type="entry name" value="Ser/Thr_Kinases-Pseudokinases"/>
</dbReference>
<dbReference type="EMBL" id="WTPW01001042">
    <property type="protein sequence ID" value="KAF0460735.1"/>
    <property type="molecule type" value="Genomic_DNA"/>
</dbReference>
<evidence type="ECO:0000313" key="6">
    <source>
        <dbReference type="EMBL" id="KAF0460735.1"/>
    </source>
</evidence>
<dbReference type="InterPro" id="IPR011009">
    <property type="entry name" value="Kinase-like_dom_sf"/>
</dbReference>
<keyword evidence="4" id="KW-0067">ATP-binding</keyword>
<proteinExistence type="predicted"/>
<dbReference type="InterPro" id="IPR001245">
    <property type="entry name" value="Ser-Thr/Tyr_kinase_cat_dom"/>
</dbReference>
<dbReference type="OrthoDB" id="1668230at2759"/>
<dbReference type="InterPro" id="IPR000719">
    <property type="entry name" value="Prot_kinase_dom"/>
</dbReference>
<dbReference type="GO" id="GO:0004674">
    <property type="term" value="F:protein serine/threonine kinase activity"/>
    <property type="evidence" value="ECO:0007669"/>
    <property type="project" value="UniProtKB-KW"/>
</dbReference>
<protein>
    <submittedName>
        <fullName evidence="6">Serine/threonine protein kinase</fullName>
    </submittedName>
</protein>
<evidence type="ECO:0000259" key="5">
    <source>
        <dbReference type="PROSITE" id="PS50011"/>
    </source>
</evidence>
<keyword evidence="2" id="KW-0547">Nucleotide-binding</keyword>
<evidence type="ECO:0000256" key="4">
    <source>
        <dbReference type="ARBA" id="ARBA00022840"/>
    </source>
</evidence>
<dbReference type="Pfam" id="PF07714">
    <property type="entry name" value="PK_Tyr_Ser-Thr"/>
    <property type="match status" value="1"/>
</dbReference>
<dbReference type="PANTHER" id="PTHR44329">
    <property type="entry name" value="SERINE/THREONINE-PROTEIN KINASE TNNI3K-RELATED"/>
    <property type="match status" value="1"/>
</dbReference>
<name>A0A8H4A9R7_GIGMA</name>
<dbReference type="Proteomes" id="UP000439903">
    <property type="component" value="Unassembled WGS sequence"/>
</dbReference>
<gene>
    <name evidence="6" type="ORF">F8M41_000569</name>
</gene>
<evidence type="ECO:0000256" key="1">
    <source>
        <dbReference type="ARBA" id="ARBA00022679"/>
    </source>
</evidence>
<accession>A0A8H4A9R7</accession>
<dbReference type="GO" id="GO:0005524">
    <property type="term" value="F:ATP binding"/>
    <property type="evidence" value="ECO:0007669"/>
    <property type="project" value="UniProtKB-KW"/>
</dbReference>
<reference evidence="6 7" key="1">
    <citation type="journal article" date="2019" name="Environ. Microbiol.">
        <title>At the nexus of three kingdoms: the genome of the mycorrhizal fungus Gigaspora margarita provides insights into plant, endobacterial and fungal interactions.</title>
        <authorList>
            <person name="Venice F."/>
            <person name="Ghignone S."/>
            <person name="Salvioli di Fossalunga A."/>
            <person name="Amselem J."/>
            <person name="Novero M."/>
            <person name="Xianan X."/>
            <person name="Sedzielewska Toro K."/>
            <person name="Morin E."/>
            <person name="Lipzen A."/>
            <person name="Grigoriev I.V."/>
            <person name="Henrissat B."/>
            <person name="Martin F.M."/>
            <person name="Bonfante P."/>
        </authorList>
    </citation>
    <scope>NUCLEOTIDE SEQUENCE [LARGE SCALE GENOMIC DNA]</scope>
    <source>
        <strain evidence="6 7">BEG34</strain>
    </source>
</reference>
<sequence>MQEYSNEWLEEEIKNNRIHSYPCNEFDFSNQIGNGGQGEIFRSDWKITTVALKRLKLSKEQEKKFIKKFIHELYLMQNIERHQNIIPFYGVTKDPENKYYMILQYAEDGDLQCYLKNNPDLEWADRLHIATEIATGLAFLHAKDIVHRDLYPKNILIHKERIMIADFGLSKYTEENSTKTLTIHGVPAYIDPNRLFVESYRLSKKSDIYSLGVVLWVISSCREPFPDYKYHNGPNGAMLLLSDIYNGKRESLVEKTPENYAKLYEQCWEIDPDKRPKIDSVLKTLRDMDISAQLINMSAHGFIMRKDQAENNSEYAFNVENAPEIAFKIDENKVKTDIYYRIVEETKSFKHEFDAICNGSLITYKDISTIFPWLSYLLEIPKKSLKDSTINFKKVEKAEIFISKENVVLNNNFKEDIEKILELCGSVYDKVKNLRKIIDKYGYFYARHIVFGGAIVTENSKSKVICGNLGDNSIPSLIESLKDPKNWKIIEYNDIHPIFDLLGDELKMKVLDVLGHRILKASSKEIDPNYDFSKNVPYVYPLANELAELNKITDIHKCHIFASISKEDEDGDIFSLRLDYINILTPQIVVHLITMFKNKKHQAKINWIIVGQPNYFDFNQTVSLRSSEHLAYKVGNNKLKVDIPKNNITLSSAESCILCTCVLEAPKMYETNSYNSIVIGTHIVSSSHSACLFAYDLKDESKDVEDDLLQRLKLFICSVDINESDKKYLAGQMDINWKESEIHPNTLYSTNDIYKKIEAPILVNQLFEDCEKHGFININSEKIFYGASNILFAHSGKIAHFFVPE</sequence>